<dbReference type="EMBL" id="BMDO01000001">
    <property type="protein sequence ID" value="GGI49277.1"/>
    <property type="molecule type" value="Genomic_DNA"/>
</dbReference>
<dbReference type="RefSeq" id="WP_188413458.1">
    <property type="nucleotide sequence ID" value="NZ_BMDO01000001.1"/>
</dbReference>
<sequence>MRFFQIGLLAFLVLVLQITIIKAQNKLNSINDFVKSEMQSRGIPGMQIAIIKSGKIVMLKSYGLANIEHGVKVDANTLFSINSATKAFTGVAIMQLVEDGKLNLEQPISTYIDSLPLAWQKIPVRRLLDHTSGIPDFLDVKNGGYVYGLSFNRAWLKIREEPMEFVPGEKTSYNQTNYVLLGQIIEHLSGMTFEQFVHDRQFIPAKMYLANFGDSRDVIKDKAPTYAYSKSTKGAFVKGKTLERTWEEFPESRAGAGINATAEELAKWIIALQNGILLKKKSSLSEMWQPQKLNNKSYGGWAMGWVAKRNLPPRAVAGIGGSRSWFYIYPDHDLAVVVLTNLKSNGPENLASEVAGFYYPQLKASNGGNYPDSVTPLRTILEQKGYEDALKAYHALQVKNTDYNISEKDLINWGYYELLLLNKPLKAKAIFILTAYLYPTSTDAKEGIEDVNKALNAGKVTNTGIKK</sequence>
<dbReference type="InterPro" id="IPR001466">
    <property type="entry name" value="Beta-lactam-related"/>
</dbReference>
<accession>A0A917J7B7</accession>
<dbReference type="Pfam" id="PF00144">
    <property type="entry name" value="Beta-lactamase"/>
    <property type="match status" value="1"/>
</dbReference>
<dbReference type="InterPro" id="IPR012338">
    <property type="entry name" value="Beta-lactam/transpept-like"/>
</dbReference>
<feature type="domain" description="Beta-lactamase-related" evidence="1">
    <location>
        <begin position="31"/>
        <end position="348"/>
    </location>
</feature>
<proteinExistence type="predicted"/>
<keyword evidence="2" id="KW-0378">Hydrolase</keyword>
<evidence type="ECO:0000259" key="1">
    <source>
        <dbReference type="Pfam" id="PF00144"/>
    </source>
</evidence>
<keyword evidence="3" id="KW-1185">Reference proteome</keyword>
<gene>
    <name evidence="2" type="ORF">GCM10011425_04890</name>
</gene>
<dbReference type="SUPFAM" id="SSF56601">
    <property type="entry name" value="beta-lactamase/transpeptidase-like"/>
    <property type="match status" value="1"/>
</dbReference>
<evidence type="ECO:0000313" key="2">
    <source>
        <dbReference type="EMBL" id="GGI49277.1"/>
    </source>
</evidence>
<name>A0A917J7B7_9SPHI</name>
<evidence type="ECO:0000313" key="3">
    <source>
        <dbReference type="Proteomes" id="UP000662074"/>
    </source>
</evidence>
<dbReference type="Proteomes" id="UP000662074">
    <property type="component" value="Unassembled WGS sequence"/>
</dbReference>
<dbReference type="AlphaFoldDB" id="A0A917J7B7"/>
<dbReference type="GO" id="GO:0016787">
    <property type="term" value="F:hydrolase activity"/>
    <property type="evidence" value="ECO:0007669"/>
    <property type="project" value="UniProtKB-KW"/>
</dbReference>
<dbReference type="InterPro" id="IPR050491">
    <property type="entry name" value="AmpC-like"/>
</dbReference>
<reference evidence="2" key="1">
    <citation type="journal article" date="2014" name="Int. J. Syst. Evol. Microbiol.">
        <title>Complete genome sequence of Corynebacterium casei LMG S-19264T (=DSM 44701T), isolated from a smear-ripened cheese.</title>
        <authorList>
            <consortium name="US DOE Joint Genome Institute (JGI-PGF)"/>
            <person name="Walter F."/>
            <person name="Albersmeier A."/>
            <person name="Kalinowski J."/>
            <person name="Ruckert C."/>
        </authorList>
    </citation>
    <scope>NUCLEOTIDE SEQUENCE</scope>
    <source>
        <strain evidence="2">CCM 8711</strain>
    </source>
</reference>
<dbReference type="PANTHER" id="PTHR46825">
    <property type="entry name" value="D-ALANYL-D-ALANINE-CARBOXYPEPTIDASE/ENDOPEPTIDASE AMPH"/>
    <property type="match status" value="1"/>
</dbReference>
<organism evidence="2 3">
    <name type="scientific">Mucilaginibacter galii</name>
    <dbReference type="NCBI Taxonomy" id="2005073"/>
    <lineage>
        <taxon>Bacteria</taxon>
        <taxon>Pseudomonadati</taxon>
        <taxon>Bacteroidota</taxon>
        <taxon>Sphingobacteriia</taxon>
        <taxon>Sphingobacteriales</taxon>
        <taxon>Sphingobacteriaceae</taxon>
        <taxon>Mucilaginibacter</taxon>
    </lineage>
</organism>
<dbReference type="PANTHER" id="PTHR46825:SF9">
    <property type="entry name" value="BETA-LACTAMASE-RELATED DOMAIN-CONTAINING PROTEIN"/>
    <property type="match status" value="1"/>
</dbReference>
<protein>
    <submittedName>
        <fullName evidence="2">Serine hydrolase</fullName>
    </submittedName>
</protein>
<dbReference type="Gene3D" id="3.40.710.10">
    <property type="entry name" value="DD-peptidase/beta-lactamase superfamily"/>
    <property type="match status" value="1"/>
</dbReference>
<reference evidence="2" key="2">
    <citation type="submission" date="2020-09" db="EMBL/GenBank/DDBJ databases">
        <authorList>
            <person name="Sun Q."/>
            <person name="Sedlacek I."/>
        </authorList>
    </citation>
    <scope>NUCLEOTIDE SEQUENCE</scope>
    <source>
        <strain evidence="2">CCM 8711</strain>
    </source>
</reference>
<comment type="caution">
    <text evidence="2">The sequence shown here is derived from an EMBL/GenBank/DDBJ whole genome shotgun (WGS) entry which is preliminary data.</text>
</comment>